<protein>
    <submittedName>
        <fullName evidence="2">Uncharacterized protein</fullName>
    </submittedName>
</protein>
<dbReference type="AlphaFoldDB" id="A0A4V6PIC6"/>
<feature type="compositionally biased region" description="Basic residues" evidence="1">
    <location>
        <begin position="56"/>
        <end position="66"/>
    </location>
</feature>
<keyword evidence="3" id="KW-1185">Reference proteome</keyword>
<sequence length="102" mass="10944">MRHIHPISEASCREHYGKPVLVILKDGGEIAGILTKVGPDTLVLNGEADISSGKSRSPKRNMKSKRINHKAEVSFSPFPNTGFGGGGLVLDLALIALLFAFF</sequence>
<dbReference type="EMBL" id="SMRT01000024">
    <property type="protein sequence ID" value="TDF91844.1"/>
    <property type="molecule type" value="Genomic_DNA"/>
</dbReference>
<gene>
    <name evidence="2" type="ORF">E1757_31375</name>
</gene>
<name>A0A4V6PIC6_9BACL</name>
<accession>A0A4V6PIC6</accession>
<feature type="region of interest" description="Disordered" evidence="1">
    <location>
        <begin position="47"/>
        <end position="66"/>
    </location>
</feature>
<dbReference type="OrthoDB" id="2639081at2"/>
<evidence type="ECO:0000313" key="2">
    <source>
        <dbReference type="EMBL" id="TDF91844.1"/>
    </source>
</evidence>
<dbReference type="RefSeq" id="WP_133235755.1">
    <property type="nucleotide sequence ID" value="NZ_SMRT01000024.1"/>
</dbReference>
<comment type="caution">
    <text evidence="2">The sequence shown here is derived from an EMBL/GenBank/DDBJ whole genome shotgun (WGS) entry which is preliminary data.</text>
</comment>
<dbReference type="Proteomes" id="UP000295636">
    <property type="component" value="Unassembled WGS sequence"/>
</dbReference>
<organism evidence="2 3">
    <name type="scientific">Paenibacillus piri</name>
    <dbReference type="NCBI Taxonomy" id="2547395"/>
    <lineage>
        <taxon>Bacteria</taxon>
        <taxon>Bacillati</taxon>
        <taxon>Bacillota</taxon>
        <taxon>Bacilli</taxon>
        <taxon>Bacillales</taxon>
        <taxon>Paenibacillaceae</taxon>
        <taxon>Paenibacillus</taxon>
    </lineage>
</organism>
<proteinExistence type="predicted"/>
<evidence type="ECO:0000313" key="3">
    <source>
        <dbReference type="Proteomes" id="UP000295636"/>
    </source>
</evidence>
<reference evidence="2 3" key="1">
    <citation type="submission" date="2019-03" db="EMBL/GenBank/DDBJ databases">
        <title>This is whole genome sequence of Paenibacillus sp MS74 strain.</title>
        <authorList>
            <person name="Trinh H.N."/>
        </authorList>
    </citation>
    <scope>NUCLEOTIDE SEQUENCE [LARGE SCALE GENOMIC DNA]</scope>
    <source>
        <strain evidence="2 3">MS74</strain>
    </source>
</reference>
<evidence type="ECO:0000256" key="1">
    <source>
        <dbReference type="SAM" id="MobiDB-lite"/>
    </source>
</evidence>